<accession>A0A4R3Z1Y6</accession>
<dbReference type="InterPro" id="IPR050155">
    <property type="entry name" value="HAD-like_hydrolase_sf"/>
</dbReference>
<dbReference type="Proteomes" id="UP000295515">
    <property type="component" value="Unassembled WGS sequence"/>
</dbReference>
<dbReference type="InterPro" id="IPR036412">
    <property type="entry name" value="HAD-like_sf"/>
</dbReference>
<dbReference type="SFLD" id="SFLDG01135">
    <property type="entry name" value="C1.5.6:_HAD__Beta-PGM__Phospha"/>
    <property type="match status" value="1"/>
</dbReference>
<dbReference type="InterPro" id="IPR023214">
    <property type="entry name" value="HAD_sf"/>
</dbReference>
<dbReference type="InterPro" id="IPR041492">
    <property type="entry name" value="HAD_2"/>
</dbReference>
<proteinExistence type="predicted"/>
<dbReference type="PANTHER" id="PTHR43434">
    <property type="entry name" value="PHOSPHOGLYCOLATE PHOSPHATASE"/>
    <property type="match status" value="1"/>
</dbReference>
<dbReference type="GO" id="GO:0005829">
    <property type="term" value="C:cytosol"/>
    <property type="evidence" value="ECO:0007669"/>
    <property type="project" value="TreeGrafter"/>
</dbReference>
<dbReference type="SUPFAM" id="SSF56784">
    <property type="entry name" value="HAD-like"/>
    <property type="match status" value="1"/>
</dbReference>
<dbReference type="SFLD" id="SFLDG01129">
    <property type="entry name" value="C1.5:_HAD__Beta-PGM__Phosphata"/>
    <property type="match status" value="1"/>
</dbReference>
<reference evidence="1 2" key="1">
    <citation type="submission" date="2019-03" db="EMBL/GenBank/DDBJ databases">
        <title>Genomic Encyclopedia of Type Strains, Phase IV (KMG-IV): sequencing the most valuable type-strain genomes for metagenomic binning, comparative biology and taxonomic classification.</title>
        <authorList>
            <person name="Goeker M."/>
        </authorList>
    </citation>
    <scope>NUCLEOTIDE SEQUENCE [LARGE SCALE GENOMIC DNA]</scope>
    <source>
        <strain evidence="1 2">DSM 29487</strain>
    </source>
</reference>
<dbReference type="SFLD" id="SFLDS00003">
    <property type="entry name" value="Haloacid_Dehalogenase"/>
    <property type="match status" value="1"/>
</dbReference>
<dbReference type="GO" id="GO:0006281">
    <property type="term" value="P:DNA repair"/>
    <property type="evidence" value="ECO:0007669"/>
    <property type="project" value="TreeGrafter"/>
</dbReference>
<dbReference type="Gene3D" id="1.10.150.240">
    <property type="entry name" value="Putative phosphatase, domain 2"/>
    <property type="match status" value="1"/>
</dbReference>
<sequence>MQYKHIIFDLDGTLIDTEEAILKTWQNTLEEYGYQYTLDEIKVVLGVTTQIGLERLNAKVDDNYAHRWQENYEKYAIEAQFFDGTKEMLKALKEKGCILGIVSSRSYKEYEKYFSMFHLDDYFTYKVLEEDTVKHKPEAEPLLKYMEIAKAMKDECIYIGDMPSDIQCANNAFMASGLVTWNKSGVICDEAKYIFNNPTDLLQL</sequence>
<evidence type="ECO:0000313" key="2">
    <source>
        <dbReference type="Proteomes" id="UP000295515"/>
    </source>
</evidence>
<dbReference type="Gene3D" id="3.40.50.1000">
    <property type="entry name" value="HAD superfamily/HAD-like"/>
    <property type="match status" value="1"/>
</dbReference>
<keyword evidence="2" id="KW-1185">Reference proteome</keyword>
<protein>
    <submittedName>
        <fullName evidence="1">HAD superfamily hydrolase (TIGR01549 family)</fullName>
    </submittedName>
</protein>
<gene>
    <name evidence="1" type="ORF">EDD60_11440</name>
</gene>
<organism evidence="1 2">
    <name type="scientific">Longibaculum muris</name>
    <dbReference type="NCBI Taxonomy" id="1796628"/>
    <lineage>
        <taxon>Bacteria</taxon>
        <taxon>Bacillati</taxon>
        <taxon>Bacillota</taxon>
        <taxon>Erysipelotrichia</taxon>
        <taxon>Erysipelotrichales</taxon>
        <taxon>Coprobacillaceae</taxon>
        <taxon>Longibaculum</taxon>
    </lineage>
</organism>
<evidence type="ECO:0000313" key="1">
    <source>
        <dbReference type="EMBL" id="TCV97874.1"/>
    </source>
</evidence>
<dbReference type="InterPro" id="IPR023198">
    <property type="entry name" value="PGP-like_dom2"/>
</dbReference>
<dbReference type="PANTHER" id="PTHR43434:SF26">
    <property type="entry name" value="PYROPHOSPHATASE PPAX"/>
    <property type="match status" value="1"/>
</dbReference>
<dbReference type="EMBL" id="SMCQ01000014">
    <property type="protein sequence ID" value="TCV97874.1"/>
    <property type="molecule type" value="Genomic_DNA"/>
</dbReference>
<dbReference type="AlphaFoldDB" id="A0A4R3Z1Y6"/>
<dbReference type="GeneID" id="98915778"/>
<dbReference type="GO" id="GO:0008967">
    <property type="term" value="F:phosphoglycolate phosphatase activity"/>
    <property type="evidence" value="ECO:0007669"/>
    <property type="project" value="TreeGrafter"/>
</dbReference>
<comment type="caution">
    <text evidence="1">The sequence shown here is derived from an EMBL/GenBank/DDBJ whole genome shotgun (WGS) entry which is preliminary data.</text>
</comment>
<dbReference type="NCBIfam" id="TIGR01549">
    <property type="entry name" value="HAD-SF-IA-v1"/>
    <property type="match status" value="1"/>
</dbReference>
<name>A0A4R3Z1Y6_9FIRM</name>
<keyword evidence="1" id="KW-0378">Hydrolase</keyword>
<dbReference type="RefSeq" id="WP_066444860.1">
    <property type="nucleotide sequence ID" value="NZ_JANKBF010000004.1"/>
</dbReference>
<dbReference type="Pfam" id="PF13419">
    <property type="entry name" value="HAD_2"/>
    <property type="match status" value="1"/>
</dbReference>
<dbReference type="InterPro" id="IPR006439">
    <property type="entry name" value="HAD-SF_hydro_IA"/>
</dbReference>